<dbReference type="GO" id="GO:0005886">
    <property type="term" value="C:plasma membrane"/>
    <property type="evidence" value="ECO:0007669"/>
    <property type="project" value="TreeGrafter"/>
</dbReference>
<evidence type="ECO:0000256" key="1">
    <source>
        <dbReference type="ARBA" id="ARBA00004141"/>
    </source>
</evidence>
<dbReference type="InterPro" id="IPR003689">
    <property type="entry name" value="ZIP"/>
</dbReference>
<evidence type="ECO:0000256" key="3">
    <source>
        <dbReference type="ARBA" id="ARBA00022989"/>
    </source>
</evidence>
<feature type="transmembrane region" description="Helical" evidence="5">
    <location>
        <begin position="188"/>
        <end position="209"/>
    </location>
</feature>
<accession>A0A834M5N1</accession>
<dbReference type="Pfam" id="PF02535">
    <property type="entry name" value="Zip"/>
    <property type="match status" value="1"/>
</dbReference>
<comment type="subcellular location">
    <subcellularLocation>
        <location evidence="1">Membrane</location>
        <topology evidence="1">Multi-pass membrane protein</topology>
    </subcellularLocation>
</comment>
<feature type="transmembrane region" description="Helical" evidence="5">
    <location>
        <begin position="40"/>
        <end position="61"/>
    </location>
</feature>
<organism evidence="6 7">
    <name type="scientific">Rhynchophorus ferrugineus</name>
    <name type="common">Red palm weevil</name>
    <name type="synonym">Curculio ferrugineus</name>
    <dbReference type="NCBI Taxonomy" id="354439"/>
    <lineage>
        <taxon>Eukaryota</taxon>
        <taxon>Metazoa</taxon>
        <taxon>Ecdysozoa</taxon>
        <taxon>Arthropoda</taxon>
        <taxon>Hexapoda</taxon>
        <taxon>Insecta</taxon>
        <taxon>Pterygota</taxon>
        <taxon>Neoptera</taxon>
        <taxon>Endopterygota</taxon>
        <taxon>Coleoptera</taxon>
        <taxon>Polyphaga</taxon>
        <taxon>Cucujiformia</taxon>
        <taxon>Curculionidae</taxon>
        <taxon>Dryophthorinae</taxon>
        <taxon>Rhynchophorus</taxon>
    </lineage>
</organism>
<feature type="transmembrane region" description="Helical" evidence="5">
    <location>
        <begin position="277"/>
        <end position="296"/>
    </location>
</feature>
<comment type="caution">
    <text evidence="6">The sequence shown here is derived from an EMBL/GenBank/DDBJ whole genome shotgun (WGS) entry which is preliminary data.</text>
</comment>
<evidence type="ECO:0008006" key="8">
    <source>
        <dbReference type="Google" id="ProtNLM"/>
    </source>
</evidence>
<protein>
    <recommendedName>
        <fullName evidence="8">Zinc/iron transporter</fullName>
    </recommendedName>
</protein>
<evidence type="ECO:0000256" key="2">
    <source>
        <dbReference type="ARBA" id="ARBA00022692"/>
    </source>
</evidence>
<evidence type="ECO:0000313" key="7">
    <source>
        <dbReference type="Proteomes" id="UP000625711"/>
    </source>
</evidence>
<dbReference type="Proteomes" id="UP000625711">
    <property type="component" value="Unassembled WGS sequence"/>
</dbReference>
<evidence type="ECO:0000256" key="5">
    <source>
        <dbReference type="SAM" id="Phobius"/>
    </source>
</evidence>
<feature type="transmembrane region" description="Helical" evidence="5">
    <location>
        <begin position="6"/>
        <end position="31"/>
    </location>
</feature>
<keyword evidence="4 5" id="KW-0472">Membrane</keyword>
<feature type="transmembrane region" description="Helical" evidence="5">
    <location>
        <begin position="317"/>
        <end position="336"/>
    </location>
</feature>
<feature type="transmembrane region" description="Helical" evidence="5">
    <location>
        <begin position="73"/>
        <end position="91"/>
    </location>
</feature>
<sequence length="342" mass="37153">MSLTALQTKLLAMVCLGAGSICAGLIPALLVRHSHRQSPLILSILLCFGGGVLLSTSLVHILPEAQVSADKIFRPYIELFFIAGFFLLYLIDEIVHCIYGATANSNCGDALIEERLSYSRPSLSERRHSAMSRYGTYNLGTHTCSSNRVSNNHVIRPAFSDSALLNPPPPQLCHLAHREPCQSSVPTVNFGLLIALSMHSLLEGLVIGLEGEPTKVLLILGAVASHKLVVGFCLGLELLNNVNTSFCKYLVCIAVFSLSTVGGIGLGIIIAHIRGTIILIATPILQSLAGGTLMYVTVSEVLPRERARWHQKHFRKYVGLLQLLSVMFGFSLMTAFNKLFDT</sequence>
<feature type="transmembrane region" description="Helical" evidence="5">
    <location>
        <begin position="215"/>
        <end position="239"/>
    </location>
</feature>
<keyword evidence="7" id="KW-1185">Reference proteome</keyword>
<reference evidence="6" key="1">
    <citation type="submission" date="2020-08" db="EMBL/GenBank/DDBJ databases">
        <title>Genome sequencing and assembly of the red palm weevil Rhynchophorus ferrugineus.</title>
        <authorList>
            <person name="Dias G.B."/>
            <person name="Bergman C.M."/>
            <person name="Manee M."/>
        </authorList>
    </citation>
    <scope>NUCLEOTIDE SEQUENCE</scope>
    <source>
        <strain evidence="6">AA-2017</strain>
        <tissue evidence="6">Whole larva</tissue>
    </source>
</reference>
<keyword evidence="2 5" id="KW-0812">Transmembrane</keyword>
<dbReference type="EMBL" id="JAACXV010014390">
    <property type="protein sequence ID" value="KAF7267750.1"/>
    <property type="molecule type" value="Genomic_DNA"/>
</dbReference>
<name>A0A834M5N1_RHYFE</name>
<feature type="transmembrane region" description="Helical" evidence="5">
    <location>
        <begin position="246"/>
        <end position="271"/>
    </location>
</feature>
<dbReference type="GO" id="GO:0005385">
    <property type="term" value="F:zinc ion transmembrane transporter activity"/>
    <property type="evidence" value="ECO:0007669"/>
    <property type="project" value="TreeGrafter"/>
</dbReference>
<dbReference type="PANTHER" id="PTHR11040:SF169">
    <property type="entry name" value="FI24038P1"/>
    <property type="match status" value="1"/>
</dbReference>
<dbReference type="OrthoDB" id="448280at2759"/>
<evidence type="ECO:0000313" key="6">
    <source>
        <dbReference type="EMBL" id="KAF7267750.1"/>
    </source>
</evidence>
<dbReference type="PANTHER" id="PTHR11040">
    <property type="entry name" value="ZINC/IRON TRANSPORTER"/>
    <property type="match status" value="1"/>
</dbReference>
<gene>
    <name evidence="6" type="ORF">GWI33_019048</name>
</gene>
<dbReference type="AlphaFoldDB" id="A0A834M5N1"/>
<keyword evidence="3 5" id="KW-1133">Transmembrane helix</keyword>
<evidence type="ECO:0000256" key="4">
    <source>
        <dbReference type="ARBA" id="ARBA00023136"/>
    </source>
</evidence>
<proteinExistence type="predicted"/>